<evidence type="ECO:0000313" key="2">
    <source>
        <dbReference type="EMBL" id="KAK3278704.1"/>
    </source>
</evidence>
<dbReference type="AlphaFoldDB" id="A0AAE0LBG7"/>
<evidence type="ECO:0000313" key="3">
    <source>
        <dbReference type="Proteomes" id="UP001190700"/>
    </source>
</evidence>
<organism evidence="2 3">
    <name type="scientific">Cymbomonas tetramitiformis</name>
    <dbReference type="NCBI Taxonomy" id="36881"/>
    <lineage>
        <taxon>Eukaryota</taxon>
        <taxon>Viridiplantae</taxon>
        <taxon>Chlorophyta</taxon>
        <taxon>Pyramimonadophyceae</taxon>
        <taxon>Pyramimonadales</taxon>
        <taxon>Pyramimonadaceae</taxon>
        <taxon>Cymbomonas</taxon>
    </lineage>
</organism>
<feature type="region of interest" description="Disordered" evidence="1">
    <location>
        <begin position="59"/>
        <end position="117"/>
    </location>
</feature>
<dbReference type="EMBL" id="LGRX02005317">
    <property type="protein sequence ID" value="KAK3278704.1"/>
    <property type="molecule type" value="Genomic_DNA"/>
</dbReference>
<sequence>GTMDGHRAPLTATQRTGSRGQDPPRDLCCGPQVLGSPGILQMAEIRLWIAHQRYRARRVRVEAQGQPGRRRRTQEESVGTRRRGGVGGPSRERQVERAVLPQEGSPSHGHQARLLWY</sequence>
<dbReference type="Proteomes" id="UP001190700">
    <property type="component" value="Unassembled WGS sequence"/>
</dbReference>
<proteinExistence type="predicted"/>
<accession>A0AAE0LBG7</accession>
<gene>
    <name evidence="2" type="ORF">CYMTET_13371</name>
</gene>
<keyword evidence="3" id="KW-1185">Reference proteome</keyword>
<evidence type="ECO:0000256" key="1">
    <source>
        <dbReference type="SAM" id="MobiDB-lite"/>
    </source>
</evidence>
<reference evidence="2 3" key="1">
    <citation type="journal article" date="2015" name="Genome Biol. Evol.">
        <title>Comparative Genomics of a Bacterivorous Green Alga Reveals Evolutionary Causalities and Consequences of Phago-Mixotrophic Mode of Nutrition.</title>
        <authorList>
            <person name="Burns J.A."/>
            <person name="Paasch A."/>
            <person name="Narechania A."/>
            <person name="Kim E."/>
        </authorList>
    </citation>
    <scope>NUCLEOTIDE SEQUENCE [LARGE SCALE GENOMIC DNA]</scope>
    <source>
        <strain evidence="2 3">PLY_AMNH</strain>
    </source>
</reference>
<comment type="caution">
    <text evidence="2">The sequence shown here is derived from an EMBL/GenBank/DDBJ whole genome shotgun (WGS) entry which is preliminary data.</text>
</comment>
<feature type="non-terminal residue" evidence="2">
    <location>
        <position position="1"/>
    </location>
</feature>
<protein>
    <submittedName>
        <fullName evidence="2">Uncharacterized protein</fullName>
    </submittedName>
</protein>
<name>A0AAE0LBG7_9CHLO</name>
<feature type="region of interest" description="Disordered" evidence="1">
    <location>
        <begin position="1"/>
        <end position="26"/>
    </location>
</feature>
<feature type="non-terminal residue" evidence="2">
    <location>
        <position position="117"/>
    </location>
</feature>